<keyword evidence="1" id="KW-0472">Membrane</keyword>
<reference evidence="3" key="1">
    <citation type="journal article" date="2019" name="Int. J. Syst. Evol. Microbiol.">
        <title>The Global Catalogue of Microorganisms (GCM) 10K type strain sequencing project: providing services to taxonomists for standard genome sequencing and annotation.</title>
        <authorList>
            <consortium name="The Broad Institute Genomics Platform"/>
            <consortium name="The Broad Institute Genome Sequencing Center for Infectious Disease"/>
            <person name="Wu L."/>
            <person name="Ma J."/>
        </authorList>
    </citation>
    <scope>NUCLEOTIDE SEQUENCE [LARGE SCALE GENOMIC DNA]</scope>
    <source>
        <strain evidence="3">CGMCC 4.7317</strain>
    </source>
</reference>
<feature type="transmembrane region" description="Helical" evidence="1">
    <location>
        <begin position="109"/>
        <end position="126"/>
    </location>
</feature>
<evidence type="ECO:0000313" key="3">
    <source>
        <dbReference type="Proteomes" id="UP001596138"/>
    </source>
</evidence>
<evidence type="ECO:0000313" key="2">
    <source>
        <dbReference type="EMBL" id="MFC6239543.1"/>
    </source>
</evidence>
<keyword evidence="1" id="KW-0812">Transmembrane</keyword>
<evidence type="ECO:0000256" key="1">
    <source>
        <dbReference type="SAM" id="Phobius"/>
    </source>
</evidence>
<dbReference type="Gene3D" id="1.10.287.110">
    <property type="entry name" value="DnaJ domain"/>
    <property type="match status" value="1"/>
</dbReference>
<keyword evidence="3" id="KW-1185">Reference proteome</keyword>
<name>A0ABW1T692_9ACTN</name>
<sequence length="168" mass="17843">MDRATAAAVLGVRPEADGAEVEAAFRVLAGLTHPDRFPEGSASWEDANRGMQGLLEARRTMAETPVAEAVEPAAWTVSGEPVESVPSWERSDVGPGDPVAIDRRMRTRAFSWGAVLLASAGMSLAVGATQPVNDALPFWAPALAVCGLLSIATGWRSHRRLVALERRS</sequence>
<protein>
    <recommendedName>
        <fullName evidence="4">J domain-containing protein</fullName>
    </recommendedName>
</protein>
<dbReference type="InterPro" id="IPR001623">
    <property type="entry name" value="DnaJ_domain"/>
</dbReference>
<gene>
    <name evidence="2" type="ORF">ACFQGU_16850</name>
</gene>
<dbReference type="RefSeq" id="WP_386768861.1">
    <property type="nucleotide sequence ID" value="NZ_JBHSTI010000042.1"/>
</dbReference>
<keyword evidence="1" id="KW-1133">Transmembrane helix</keyword>
<dbReference type="Proteomes" id="UP001596138">
    <property type="component" value="Unassembled WGS sequence"/>
</dbReference>
<accession>A0ABW1T692</accession>
<dbReference type="CDD" id="cd06257">
    <property type="entry name" value="DnaJ"/>
    <property type="match status" value="1"/>
</dbReference>
<organism evidence="2 3">
    <name type="scientific">Longivirga aurantiaca</name>
    <dbReference type="NCBI Taxonomy" id="1837743"/>
    <lineage>
        <taxon>Bacteria</taxon>
        <taxon>Bacillati</taxon>
        <taxon>Actinomycetota</taxon>
        <taxon>Actinomycetes</taxon>
        <taxon>Sporichthyales</taxon>
        <taxon>Sporichthyaceae</taxon>
        <taxon>Longivirga</taxon>
    </lineage>
</organism>
<comment type="caution">
    <text evidence="2">The sequence shown here is derived from an EMBL/GenBank/DDBJ whole genome shotgun (WGS) entry which is preliminary data.</text>
</comment>
<dbReference type="EMBL" id="JBHSTI010000042">
    <property type="protein sequence ID" value="MFC6239543.1"/>
    <property type="molecule type" value="Genomic_DNA"/>
</dbReference>
<evidence type="ECO:0008006" key="4">
    <source>
        <dbReference type="Google" id="ProtNLM"/>
    </source>
</evidence>
<proteinExistence type="predicted"/>
<dbReference type="SUPFAM" id="SSF46565">
    <property type="entry name" value="Chaperone J-domain"/>
    <property type="match status" value="1"/>
</dbReference>
<dbReference type="InterPro" id="IPR036869">
    <property type="entry name" value="J_dom_sf"/>
</dbReference>
<feature type="transmembrane region" description="Helical" evidence="1">
    <location>
        <begin position="138"/>
        <end position="157"/>
    </location>
</feature>